<sequence length="66" mass="7902">MEFEFDYESKLIELATQINNRTYQPKPSTVFMINKPVKREIFAADFSDRVVHHLIYRAIYLDETFA</sequence>
<evidence type="ECO:0000313" key="1">
    <source>
        <dbReference type="EMBL" id="NYT27758.1"/>
    </source>
</evidence>
<gene>
    <name evidence="1" type="ORF">H0A76_07575</name>
</gene>
<organism evidence="1 2">
    <name type="scientific">Candidatus Thiodubiliella endoseptemdiera</name>
    <dbReference type="NCBI Taxonomy" id="2738886"/>
    <lineage>
        <taxon>Bacteria</taxon>
        <taxon>Pseudomonadati</taxon>
        <taxon>Pseudomonadota</taxon>
        <taxon>Gammaproteobacteria</taxon>
        <taxon>Candidatus Pseudothioglobaceae</taxon>
        <taxon>Candidatus Thiodubiliella</taxon>
    </lineage>
</organism>
<accession>A0A853F2L1</accession>
<evidence type="ECO:0000313" key="2">
    <source>
        <dbReference type="Proteomes" id="UP000568751"/>
    </source>
</evidence>
<dbReference type="RefSeq" id="WP_369150110.1">
    <property type="nucleotide sequence ID" value="NZ_OZ156463.1"/>
</dbReference>
<comment type="caution">
    <text evidence="1">The sequence shown here is derived from an EMBL/GenBank/DDBJ whole genome shotgun (WGS) entry which is preliminary data.</text>
</comment>
<protein>
    <submittedName>
        <fullName evidence="1">Uncharacterized protein</fullName>
    </submittedName>
</protein>
<dbReference type="Proteomes" id="UP000568751">
    <property type="component" value="Unassembled WGS sequence"/>
</dbReference>
<reference evidence="1 2" key="1">
    <citation type="submission" date="2020-05" db="EMBL/GenBank/DDBJ databases">
        <title>Horizontal transmission and recombination maintain forever young bacterial symbiont genomes.</title>
        <authorList>
            <person name="Russell S.L."/>
            <person name="Pepper-Tunick E."/>
            <person name="Svedberg J."/>
            <person name="Byrne A."/>
            <person name="Ruelas Castillo J."/>
            <person name="Vollmers C."/>
            <person name="Beinart R.A."/>
            <person name="Corbett-Detig R."/>
        </authorList>
    </citation>
    <scope>NUCLEOTIDE SEQUENCE [LARGE SCALE GENOMIC DNA]</scope>
    <source>
        <strain evidence="1">455</strain>
    </source>
</reference>
<name>A0A853F2L1_9GAMM</name>
<dbReference type="AlphaFoldDB" id="A0A853F2L1"/>
<proteinExistence type="predicted"/>
<dbReference type="EMBL" id="JACCHT010000001">
    <property type="protein sequence ID" value="NYT27758.1"/>
    <property type="molecule type" value="Genomic_DNA"/>
</dbReference>